<dbReference type="EMBL" id="CM044702">
    <property type="protein sequence ID" value="KAI5679120.1"/>
    <property type="molecule type" value="Genomic_DNA"/>
</dbReference>
<dbReference type="Proteomes" id="UP001060085">
    <property type="component" value="Linkage Group LG02"/>
</dbReference>
<gene>
    <name evidence="1" type="ORF">M9H77_10070</name>
</gene>
<accession>A0ACC0C2J7</accession>
<proteinExistence type="predicted"/>
<sequence>MEGSSSFYKKRRLCISNYCYKVTTFKVFVTLGFIWLLTVNDVVDSRRPTNNYRVLQERLNEEEIAGFRRGLAEVILGHSQRRRSRQQPRTSLELINFVSKRRVPNGPDPIHNRRAGNSNQPPGRAQRAATREAAIKDSRRH</sequence>
<evidence type="ECO:0000313" key="2">
    <source>
        <dbReference type="Proteomes" id="UP001060085"/>
    </source>
</evidence>
<organism evidence="1 2">
    <name type="scientific">Catharanthus roseus</name>
    <name type="common">Madagascar periwinkle</name>
    <name type="synonym">Vinca rosea</name>
    <dbReference type="NCBI Taxonomy" id="4058"/>
    <lineage>
        <taxon>Eukaryota</taxon>
        <taxon>Viridiplantae</taxon>
        <taxon>Streptophyta</taxon>
        <taxon>Embryophyta</taxon>
        <taxon>Tracheophyta</taxon>
        <taxon>Spermatophyta</taxon>
        <taxon>Magnoliopsida</taxon>
        <taxon>eudicotyledons</taxon>
        <taxon>Gunneridae</taxon>
        <taxon>Pentapetalae</taxon>
        <taxon>asterids</taxon>
        <taxon>lamiids</taxon>
        <taxon>Gentianales</taxon>
        <taxon>Apocynaceae</taxon>
        <taxon>Rauvolfioideae</taxon>
        <taxon>Vinceae</taxon>
        <taxon>Catharanthinae</taxon>
        <taxon>Catharanthus</taxon>
    </lineage>
</organism>
<comment type="caution">
    <text evidence="1">The sequence shown here is derived from an EMBL/GenBank/DDBJ whole genome shotgun (WGS) entry which is preliminary data.</text>
</comment>
<keyword evidence="2" id="KW-1185">Reference proteome</keyword>
<evidence type="ECO:0000313" key="1">
    <source>
        <dbReference type="EMBL" id="KAI5679120.1"/>
    </source>
</evidence>
<protein>
    <submittedName>
        <fullName evidence="1">Uncharacterized protein</fullName>
    </submittedName>
</protein>
<name>A0ACC0C2J7_CATRO</name>
<reference evidence="2" key="1">
    <citation type="journal article" date="2023" name="Nat. Plants">
        <title>Single-cell RNA sequencing provides a high-resolution roadmap for understanding the multicellular compartmentation of specialized metabolism.</title>
        <authorList>
            <person name="Sun S."/>
            <person name="Shen X."/>
            <person name="Li Y."/>
            <person name="Li Y."/>
            <person name="Wang S."/>
            <person name="Li R."/>
            <person name="Zhang H."/>
            <person name="Shen G."/>
            <person name="Guo B."/>
            <person name="Wei J."/>
            <person name="Xu J."/>
            <person name="St-Pierre B."/>
            <person name="Chen S."/>
            <person name="Sun C."/>
        </authorList>
    </citation>
    <scope>NUCLEOTIDE SEQUENCE [LARGE SCALE GENOMIC DNA]</scope>
</reference>